<feature type="compositionally biased region" description="Gly residues" evidence="1">
    <location>
        <begin position="671"/>
        <end position="682"/>
    </location>
</feature>
<comment type="caution">
    <text evidence="2">The sequence shown here is derived from an EMBL/GenBank/DDBJ whole genome shotgun (WGS) entry which is preliminary data.</text>
</comment>
<feature type="compositionally biased region" description="Polar residues" evidence="1">
    <location>
        <begin position="11"/>
        <end position="31"/>
    </location>
</feature>
<sequence length="1174" mass="128608">MPHRQPLATLDPQSAHSWFTEDMSNSPSTSRIPLDPKDAATNRFGRQIVSRGSIGDEGAPIQSASSSRKNSLAQNLSSISLGRNESRRASLASSVSTRRASVPTILLKGSPTTAMSPSLPQITHSAYINNDELYSGLMTYSFGAPGMTRSSTPDSDIPEPNPQFRYAERHQRPRRSLSSVPTPRDEMEIDEAEISRHSRAKMRAIDDGGRRPSLPKNPSSPPSHPPPLSVRTSSDVSYRSEPSSIDHTMDDRSSTYTFGVPAMYHHSDSEQSSYLDEEPLDQLSTSPITFAYTPPGAGDDDEARRNSFVVPIGHDFQLRRGSIPMAIPDTPRQDSRTEIISRDEIQAMRKMSRSLDDDINSLGLGESSSIEHPGGSARSEPMSKADWSSFQQSIESRTTPTLHSLRRLSTQEGEEEDNPNAYMGLDLAYILGSGGDGGPRNSWSAESFVQRPPSVAHATGGFGAFGISFGRDVDRRPSVATAGEDTFLRHLQHNDANYALRLEEWTFGKEKADAPGLRLSGLTAGGVVAPTIGPGTFEIWRCHVAGRLNVERVALQSEPPKPPQHRMVIKHIPDPYSVNRRGGPGVIVHKHSQAKAFSIFRWHGLFKQKQAQKPGQGARHLDTSQSILLATKNVQEQYTSTKTTGRLKTHGLLEERSTPTPSQHPPSEGSADGGSQLGGSGGSIRRSRSHSLVRKDKGKAKNLQKEEKKRKEKEKERKKKKDSAGSQTSSREGPPAASKDGFWSKLPGRHSATPSSSIPPLSNNPVASGSGATTDQSTTSTSHSATSTPTSTANSSPVIPEDLGPSSTLARSPPQPRIPSSSSQSYRVFRPGSEEDEDDDDIDEYHVPVQKRSHAEIYASLPPLHHEQARSMLRSNHPSIVHSSRPRLPKIFLRKGGYPSDWRPSSPTTNVVSARVPWMLTNNSNSQEGQIVMSNLSDNFGAVGLVPPRPIPQRPVNKPKEKSSDALVLPVPDDSVYMLLPLFAGETDPEYQPEDMTQYEVPLESRKYLLVYYVPFDKRMDGASRKKAEPPTLSQSVTQRAKNKMVFLNSFRVSAHLMSYQDFKGSGIRLPATGLSVTGPLTQAQPPNVEPEMYRDPIALAQCSKRDNGIEFLPEGLHKLGLCHAERVEQIVDPEDFDDDDDKVEYRFELSALGRAVVEMAWVGAMAVTSFGTT</sequence>
<reference evidence="2" key="1">
    <citation type="journal article" date="2020" name="Nat. Commun.">
        <title>Large-scale genome sequencing of mycorrhizal fungi provides insights into the early evolution of symbiotic traits.</title>
        <authorList>
            <person name="Miyauchi S."/>
            <person name="Kiss E."/>
            <person name="Kuo A."/>
            <person name="Drula E."/>
            <person name="Kohler A."/>
            <person name="Sanchez-Garcia M."/>
            <person name="Morin E."/>
            <person name="Andreopoulos B."/>
            <person name="Barry K.W."/>
            <person name="Bonito G."/>
            <person name="Buee M."/>
            <person name="Carver A."/>
            <person name="Chen C."/>
            <person name="Cichocki N."/>
            <person name="Clum A."/>
            <person name="Culley D."/>
            <person name="Crous P.W."/>
            <person name="Fauchery L."/>
            <person name="Girlanda M."/>
            <person name="Hayes R.D."/>
            <person name="Keri Z."/>
            <person name="LaButti K."/>
            <person name="Lipzen A."/>
            <person name="Lombard V."/>
            <person name="Magnuson J."/>
            <person name="Maillard F."/>
            <person name="Murat C."/>
            <person name="Nolan M."/>
            <person name="Ohm R.A."/>
            <person name="Pangilinan J."/>
            <person name="Pereira M.F."/>
            <person name="Perotto S."/>
            <person name="Peter M."/>
            <person name="Pfister S."/>
            <person name="Riley R."/>
            <person name="Sitrit Y."/>
            <person name="Stielow J.B."/>
            <person name="Szollosi G."/>
            <person name="Zifcakova L."/>
            <person name="Stursova M."/>
            <person name="Spatafora J.W."/>
            <person name="Tedersoo L."/>
            <person name="Vaario L.M."/>
            <person name="Yamada A."/>
            <person name="Yan M."/>
            <person name="Wang P."/>
            <person name="Xu J."/>
            <person name="Bruns T."/>
            <person name="Baldrian P."/>
            <person name="Vilgalys R."/>
            <person name="Dunand C."/>
            <person name="Henrissat B."/>
            <person name="Grigoriev I.V."/>
            <person name="Hibbett D."/>
            <person name="Nagy L.G."/>
            <person name="Martin F.M."/>
        </authorList>
    </citation>
    <scope>NUCLEOTIDE SEQUENCE</scope>
    <source>
        <strain evidence="2">UH-Tt-Lm1</strain>
    </source>
</reference>
<feature type="region of interest" description="Disordered" evidence="1">
    <location>
        <begin position="638"/>
        <end position="846"/>
    </location>
</feature>
<feature type="region of interest" description="Disordered" evidence="1">
    <location>
        <begin position="1"/>
        <end position="71"/>
    </location>
</feature>
<feature type="compositionally biased region" description="Acidic residues" evidence="1">
    <location>
        <begin position="834"/>
        <end position="843"/>
    </location>
</feature>
<feature type="compositionally biased region" description="Polar residues" evidence="1">
    <location>
        <begin position="386"/>
        <end position="411"/>
    </location>
</feature>
<name>A0A9P6HD18_9AGAM</name>
<feature type="region of interest" description="Disordered" evidence="1">
    <location>
        <begin position="357"/>
        <end position="419"/>
    </location>
</feature>
<feature type="compositionally biased region" description="Basic and acidic residues" evidence="1">
    <location>
        <begin position="703"/>
        <end position="715"/>
    </location>
</feature>
<feature type="compositionally biased region" description="Polar residues" evidence="1">
    <location>
        <begin position="62"/>
        <end position="71"/>
    </location>
</feature>
<dbReference type="Proteomes" id="UP000736335">
    <property type="component" value="Unassembled WGS sequence"/>
</dbReference>
<proteinExistence type="predicted"/>
<dbReference type="AlphaFoldDB" id="A0A9P6HD18"/>
<feature type="compositionally biased region" description="Polar residues" evidence="1">
    <location>
        <begin position="230"/>
        <end position="246"/>
    </location>
</feature>
<gene>
    <name evidence="2" type="ORF">BJ322DRAFT_841845</name>
</gene>
<evidence type="ECO:0000313" key="2">
    <source>
        <dbReference type="EMBL" id="KAF9784318.1"/>
    </source>
</evidence>
<protein>
    <submittedName>
        <fullName evidence="2">Uncharacterized protein</fullName>
    </submittedName>
</protein>
<organism evidence="2 3">
    <name type="scientific">Thelephora terrestris</name>
    <dbReference type="NCBI Taxonomy" id="56493"/>
    <lineage>
        <taxon>Eukaryota</taxon>
        <taxon>Fungi</taxon>
        <taxon>Dikarya</taxon>
        <taxon>Basidiomycota</taxon>
        <taxon>Agaricomycotina</taxon>
        <taxon>Agaricomycetes</taxon>
        <taxon>Thelephorales</taxon>
        <taxon>Thelephoraceae</taxon>
        <taxon>Thelephora</taxon>
    </lineage>
</organism>
<keyword evidence="3" id="KW-1185">Reference proteome</keyword>
<evidence type="ECO:0000256" key="1">
    <source>
        <dbReference type="SAM" id="MobiDB-lite"/>
    </source>
</evidence>
<feature type="compositionally biased region" description="Pro residues" evidence="1">
    <location>
        <begin position="218"/>
        <end position="228"/>
    </location>
</feature>
<reference evidence="2" key="2">
    <citation type="submission" date="2020-11" db="EMBL/GenBank/DDBJ databases">
        <authorList>
            <consortium name="DOE Joint Genome Institute"/>
            <person name="Kuo A."/>
            <person name="Miyauchi S."/>
            <person name="Kiss E."/>
            <person name="Drula E."/>
            <person name="Kohler A."/>
            <person name="Sanchez-Garcia M."/>
            <person name="Andreopoulos B."/>
            <person name="Barry K.W."/>
            <person name="Bonito G."/>
            <person name="Buee M."/>
            <person name="Carver A."/>
            <person name="Chen C."/>
            <person name="Cichocki N."/>
            <person name="Clum A."/>
            <person name="Culley D."/>
            <person name="Crous P.W."/>
            <person name="Fauchery L."/>
            <person name="Girlanda M."/>
            <person name="Hayes R."/>
            <person name="Keri Z."/>
            <person name="Labutti K."/>
            <person name="Lipzen A."/>
            <person name="Lombard V."/>
            <person name="Magnuson J."/>
            <person name="Maillard F."/>
            <person name="Morin E."/>
            <person name="Murat C."/>
            <person name="Nolan M."/>
            <person name="Ohm R."/>
            <person name="Pangilinan J."/>
            <person name="Pereira M."/>
            <person name="Perotto S."/>
            <person name="Peter M."/>
            <person name="Riley R."/>
            <person name="Sitrit Y."/>
            <person name="Stielow B."/>
            <person name="Szollosi G."/>
            <person name="Zifcakova L."/>
            <person name="Stursova M."/>
            <person name="Spatafora J.W."/>
            <person name="Tedersoo L."/>
            <person name="Vaario L.-M."/>
            <person name="Yamada A."/>
            <person name="Yan M."/>
            <person name="Wang P."/>
            <person name="Xu J."/>
            <person name="Bruns T."/>
            <person name="Baldrian P."/>
            <person name="Vilgalys R."/>
            <person name="Henrissat B."/>
            <person name="Grigoriev I.V."/>
            <person name="Hibbett D."/>
            <person name="Nagy L.G."/>
            <person name="Martin F.M."/>
        </authorList>
    </citation>
    <scope>NUCLEOTIDE SEQUENCE</scope>
    <source>
        <strain evidence="2">UH-Tt-Lm1</strain>
    </source>
</reference>
<accession>A0A9P6HD18</accession>
<evidence type="ECO:0000313" key="3">
    <source>
        <dbReference type="Proteomes" id="UP000736335"/>
    </source>
</evidence>
<feature type="compositionally biased region" description="Low complexity" evidence="1">
    <location>
        <begin position="754"/>
        <end position="796"/>
    </location>
</feature>
<feature type="compositionally biased region" description="Basic residues" evidence="1">
    <location>
        <begin position="685"/>
        <end position="702"/>
    </location>
</feature>
<feature type="region of interest" description="Disordered" evidence="1">
    <location>
        <begin position="145"/>
        <end position="254"/>
    </location>
</feature>
<dbReference type="OrthoDB" id="3357948at2759"/>
<dbReference type="EMBL" id="WIUZ02000008">
    <property type="protein sequence ID" value="KAF9784318.1"/>
    <property type="molecule type" value="Genomic_DNA"/>
</dbReference>